<dbReference type="EC" id="3.1.3.16" evidence="2"/>
<dbReference type="GO" id="GO:0005634">
    <property type="term" value="C:nucleus"/>
    <property type="evidence" value="ECO:0007669"/>
    <property type="project" value="TreeGrafter"/>
</dbReference>
<dbReference type="GO" id="GO:0005737">
    <property type="term" value="C:cytoplasm"/>
    <property type="evidence" value="ECO:0007669"/>
    <property type="project" value="TreeGrafter"/>
</dbReference>
<feature type="region of interest" description="Disordered" evidence="9">
    <location>
        <begin position="275"/>
        <end position="315"/>
    </location>
</feature>
<dbReference type="GO" id="GO:0004722">
    <property type="term" value="F:protein serine/threonine phosphatase activity"/>
    <property type="evidence" value="ECO:0007669"/>
    <property type="project" value="UniProtKB-EC"/>
</dbReference>
<dbReference type="Proteomes" id="UP001177023">
    <property type="component" value="Unassembled WGS sequence"/>
</dbReference>
<gene>
    <name evidence="11" type="ORF">MSPICULIGERA_LOCUS9404</name>
</gene>
<evidence type="ECO:0000256" key="5">
    <source>
        <dbReference type="ARBA" id="ARBA00022912"/>
    </source>
</evidence>
<dbReference type="InterPro" id="IPR004843">
    <property type="entry name" value="Calcineurin-like_PHP"/>
</dbReference>
<dbReference type="InterPro" id="IPR029052">
    <property type="entry name" value="Metallo-depent_PP-like"/>
</dbReference>
<evidence type="ECO:0000259" key="10">
    <source>
        <dbReference type="SMART" id="SM00156"/>
    </source>
</evidence>
<keyword evidence="5" id="KW-0904">Protein phosphatase</keyword>
<dbReference type="AlphaFoldDB" id="A0AA36CMX0"/>
<keyword evidence="12" id="KW-1185">Reference proteome</keyword>
<comment type="cofactor">
    <cofactor evidence="1">
        <name>Mn(2+)</name>
        <dbReference type="ChEBI" id="CHEBI:29035"/>
    </cofactor>
</comment>
<evidence type="ECO:0000256" key="3">
    <source>
        <dbReference type="ARBA" id="ARBA00022723"/>
    </source>
</evidence>
<name>A0AA36CMX0_9BILA</name>
<evidence type="ECO:0000256" key="6">
    <source>
        <dbReference type="ARBA" id="ARBA00023211"/>
    </source>
</evidence>
<dbReference type="SMART" id="SM00156">
    <property type="entry name" value="PP2Ac"/>
    <property type="match status" value="1"/>
</dbReference>
<evidence type="ECO:0000313" key="12">
    <source>
        <dbReference type="Proteomes" id="UP001177023"/>
    </source>
</evidence>
<comment type="caution">
    <text evidence="11">The sequence shown here is derived from an EMBL/GenBank/DDBJ whole genome shotgun (WGS) entry which is preliminary data.</text>
</comment>
<feature type="non-terminal residue" evidence="11">
    <location>
        <position position="315"/>
    </location>
</feature>
<evidence type="ECO:0000313" key="11">
    <source>
        <dbReference type="EMBL" id="CAJ0570976.1"/>
    </source>
</evidence>
<dbReference type="PRINTS" id="PR00114">
    <property type="entry name" value="STPHPHTASE"/>
</dbReference>
<feature type="domain" description="Serine/threonine specific protein phosphatases" evidence="10">
    <location>
        <begin position="1"/>
        <end position="209"/>
    </location>
</feature>
<comment type="catalytic activity">
    <reaction evidence="7">
        <text>O-phospho-L-seryl-[protein] + H2O = L-seryl-[protein] + phosphate</text>
        <dbReference type="Rhea" id="RHEA:20629"/>
        <dbReference type="Rhea" id="RHEA-COMP:9863"/>
        <dbReference type="Rhea" id="RHEA-COMP:11604"/>
        <dbReference type="ChEBI" id="CHEBI:15377"/>
        <dbReference type="ChEBI" id="CHEBI:29999"/>
        <dbReference type="ChEBI" id="CHEBI:43474"/>
        <dbReference type="ChEBI" id="CHEBI:83421"/>
        <dbReference type="EC" id="3.1.3.16"/>
    </reaction>
</comment>
<dbReference type="InterPro" id="IPR050341">
    <property type="entry name" value="PP1_catalytic_subunit"/>
</dbReference>
<evidence type="ECO:0000256" key="8">
    <source>
        <dbReference type="ARBA" id="ARBA00048336"/>
    </source>
</evidence>
<accession>A0AA36CMX0</accession>
<dbReference type="PANTHER" id="PTHR11668">
    <property type="entry name" value="SERINE/THREONINE PROTEIN PHOSPHATASE"/>
    <property type="match status" value="1"/>
</dbReference>
<evidence type="ECO:0000256" key="9">
    <source>
        <dbReference type="SAM" id="MobiDB-lite"/>
    </source>
</evidence>
<dbReference type="GO" id="GO:0046872">
    <property type="term" value="F:metal ion binding"/>
    <property type="evidence" value="ECO:0007669"/>
    <property type="project" value="UniProtKB-KW"/>
</dbReference>
<dbReference type="Gene3D" id="3.60.21.10">
    <property type="match status" value="1"/>
</dbReference>
<evidence type="ECO:0000256" key="7">
    <source>
        <dbReference type="ARBA" id="ARBA00047761"/>
    </source>
</evidence>
<evidence type="ECO:0000256" key="2">
    <source>
        <dbReference type="ARBA" id="ARBA00013081"/>
    </source>
</evidence>
<dbReference type="InterPro" id="IPR006186">
    <property type="entry name" value="Ser/Thr-sp_prot-phosphatase"/>
</dbReference>
<protein>
    <recommendedName>
        <fullName evidence="2">protein-serine/threonine phosphatase</fullName>
        <ecNumber evidence="2">3.1.3.16</ecNumber>
    </recommendedName>
</protein>
<reference evidence="11" key="1">
    <citation type="submission" date="2023-06" db="EMBL/GenBank/DDBJ databases">
        <authorList>
            <person name="Delattre M."/>
        </authorList>
    </citation>
    <scope>NUCLEOTIDE SEQUENCE</scope>
    <source>
        <strain evidence="11">AF72</strain>
    </source>
</reference>
<organism evidence="11 12">
    <name type="scientific">Mesorhabditis spiculigera</name>
    <dbReference type="NCBI Taxonomy" id="96644"/>
    <lineage>
        <taxon>Eukaryota</taxon>
        <taxon>Metazoa</taxon>
        <taxon>Ecdysozoa</taxon>
        <taxon>Nematoda</taxon>
        <taxon>Chromadorea</taxon>
        <taxon>Rhabditida</taxon>
        <taxon>Rhabditina</taxon>
        <taxon>Rhabditomorpha</taxon>
        <taxon>Rhabditoidea</taxon>
        <taxon>Rhabditidae</taxon>
        <taxon>Mesorhabditinae</taxon>
        <taxon>Mesorhabditis</taxon>
    </lineage>
</organism>
<keyword evidence="4" id="KW-0378">Hydrolase</keyword>
<dbReference type="Pfam" id="PF00149">
    <property type="entry name" value="Metallophos"/>
    <property type="match status" value="1"/>
</dbReference>
<dbReference type="SUPFAM" id="SSF56300">
    <property type="entry name" value="Metallo-dependent phosphatases"/>
    <property type="match status" value="1"/>
</dbReference>
<dbReference type="EMBL" id="CATQJA010002519">
    <property type="protein sequence ID" value="CAJ0570976.1"/>
    <property type="molecule type" value="Genomic_DNA"/>
</dbReference>
<comment type="catalytic activity">
    <reaction evidence="8">
        <text>O-phospho-L-threonyl-[protein] + H2O = L-threonyl-[protein] + phosphate</text>
        <dbReference type="Rhea" id="RHEA:47004"/>
        <dbReference type="Rhea" id="RHEA-COMP:11060"/>
        <dbReference type="Rhea" id="RHEA-COMP:11605"/>
        <dbReference type="ChEBI" id="CHEBI:15377"/>
        <dbReference type="ChEBI" id="CHEBI:30013"/>
        <dbReference type="ChEBI" id="CHEBI:43474"/>
        <dbReference type="ChEBI" id="CHEBI:61977"/>
        <dbReference type="EC" id="3.1.3.16"/>
    </reaction>
</comment>
<keyword evidence="6" id="KW-0464">Manganese</keyword>
<dbReference type="PANTHER" id="PTHR11668:SF300">
    <property type="entry name" value="SERINE_THREONINE-PROTEIN PHOSPHATASE"/>
    <property type="match status" value="1"/>
</dbReference>
<evidence type="ECO:0000256" key="1">
    <source>
        <dbReference type="ARBA" id="ARBA00001936"/>
    </source>
</evidence>
<dbReference type="CDD" id="cd00144">
    <property type="entry name" value="MPP_PPP_family"/>
    <property type="match status" value="1"/>
</dbReference>
<proteinExistence type="predicted"/>
<sequence length="315" mass="35776">MLFLGDVVDRGKRQLACLVLVVSALVLHPDTIFYLSGNHEAEEQNEKYGFHDELRCDGYSGLLYLAILNFFKSLPVAAVVDKRILAMHGGLGPEITAEDIRNGFEPRDGLKYWMIQGIQWSDPNFKVKSYEPNKSRGAGWRYGVAAIEEARRKFGIQFIVRAHQEMNVGVRFFGDWLISLNTSGWRSQRSNQSEYSKQRRRICLEDDEGPRSEISGVLNYDGGETFTMIHFVPFQKPYKSHVDFAKDFTSKVALEGAFSESNYDSVASPFIRTSKVRDMGDDQTVRARARRAPEKGSEEKLDRTQEDPTDADAKP</sequence>
<evidence type="ECO:0000256" key="4">
    <source>
        <dbReference type="ARBA" id="ARBA00022801"/>
    </source>
</evidence>
<keyword evidence="3" id="KW-0479">Metal-binding</keyword>